<accession>A0AAJ1WZZ9</accession>
<gene>
    <name evidence="1" type="ORF">QO001_005762</name>
</gene>
<sequence>MAFISLGRCSLCPLRVGEPSARTTQDTTSSFSAWGVTLLPLWPRQWPSGWSCVAPCGRLWPRRVKRPVWLGGAMHRILPQG</sequence>
<protein>
    <submittedName>
        <fullName evidence="1">Uncharacterized protein</fullName>
    </submittedName>
</protein>
<dbReference type="AlphaFoldDB" id="A0AAJ1WZZ9"/>
<evidence type="ECO:0000313" key="1">
    <source>
        <dbReference type="EMBL" id="MDQ0546810.1"/>
    </source>
</evidence>
<evidence type="ECO:0000313" key="2">
    <source>
        <dbReference type="Proteomes" id="UP001223420"/>
    </source>
</evidence>
<dbReference type="EMBL" id="JAUSWL010000018">
    <property type="protein sequence ID" value="MDQ0546810.1"/>
    <property type="molecule type" value="Genomic_DNA"/>
</dbReference>
<reference evidence="1" key="1">
    <citation type="submission" date="2023-07" db="EMBL/GenBank/DDBJ databases">
        <title>Genomic Encyclopedia of Type Strains, Phase IV (KMG-IV): sequencing the most valuable type-strain genomes for metagenomic binning, comparative biology and taxonomic classification.</title>
        <authorList>
            <person name="Goeker M."/>
        </authorList>
    </citation>
    <scope>NUCLEOTIDE SEQUENCE</scope>
    <source>
        <strain evidence="1">DSM 19569</strain>
    </source>
</reference>
<comment type="caution">
    <text evidence="1">The sequence shown here is derived from an EMBL/GenBank/DDBJ whole genome shotgun (WGS) entry which is preliminary data.</text>
</comment>
<proteinExistence type="predicted"/>
<name>A0AAJ1WZZ9_9HYPH</name>
<dbReference type="Proteomes" id="UP001223420">
    <property type="component" value="Unassembled WGS sequence"/>
</dbReference>
<organism evidence="1 2">
    <name type="scientific">Methylobacterium brachiatum</name>
    <dbReference type="NCBI Taxonomy" id="269660"/>
    <lineage>
        <taxon>Bacteria</taxon>
        <taxon>Pseudomonadati</taxon>
        <taxon>Pseudomonadota</taxon>
        <taxon>Alphaproteobacteria</taxon>
        <taxon>Hyphomicrobiales</taxon>
        <taxon>Methylobacteriaceae</taxon>
        <taxon>Methylobacterium</taxon>
    </lineage>
</organism>